<dbReference type="SUPFAM" id="SSF48403">
    <property type="entry name" value="Ankyrin repeat"/>
    <property type="match status" value="1"/>
</dbReference>
<keyword evidence="2" id="KW-1185">Reference proteome</keyword>
<proteinExistence type="predicted"/>
<dbReference type="KEGG" id="rak:A1C_01590"/>
<evidence type="ECO:0000313" key="1">
    <source>
        <dbReference type="EMBL" id="ABV74629.1"/>
    </source>
</evidence>
<dbReference type="HOGENOM" id="CLU_1659400_0_0_5"/>
<gene>
    <name evidence="1" type="ordered locus">A1C_01590</name>
</gene>
<dbReference type="Gene3D" id="1.25.40.20">
    <property type="entry name" value="Ankyrin repeat-containing domain"/>
    <property type="match status" value="1"/>
</dbReference>
<name>A8GMK4_RICAH</name>
<dbReference type="AlphaFoldDB" id="A8GMK4"/>
<dbReference type="Proteomes" id="UP000006830">
    <property type="component" value="Chromosome"/>
</dbReference>
<dbReference type="EMBL" id="CP000847">
    <property type="protein sequence ID" value="ABV74629.1"/>
    <property type="molecule type" value="Genomic_DNA"/>
</dbReference>
<sequence length="159" mass="18383">MEAGYLDMVAFLLENGSDLHLQGMENFLLFRATVVLNRNVVMVAKLLAYGANMEDTIFERLTYLSKDLWIQTLQDKQHKIDMIKVFLQYGANPDVVYSNGQMIKDIEAVYEPMRALLTFEAAFRRNDDKGIKVIDKKDLAAFIQWKSEIWPVIKDISKD</sequence>
<evidence type="ECO:0000313" key="2">
    <source>
        <dbReference type="Proteomes" id="UP000006830"/>
    </source>
</evidence>
<accession>A8GMK4</accession>
<protein>
    <submittedName>
        <fullName evidence="1">Uncharacterized protein</fullName>
    </submittedName>
</protein>
<organism evidence="1 2">
    <name type="scientific">Rickettsia akari (strain Hartford)</name>
    <dbReference type="NCBI Taxonomy" id="293614"/>
    <lineage>
        <taxon>Bacteria</taxon>
        <taxon>Pseudomonadati</taxon>
        <taxon>Pseudomonadota</taxon>
        <taxon>Alphaproteobacteria</taxon>
        <taxon>Rickettsiales</taxon>
        <taxon>Rickettsiaceae</taxon>
        <taxon>Rickettsieae</taxon>
        <taxon>Rickettsia</taxon>
        <taxon>spotted fever group</taxon>
    </lineage>
</organism>
<dbReference type="InterPro" id="IPR036770">
    <property type="entry name" value="Ankyrin_rpt-contain_sf"/>
</dbReference>
<reference evidence="1" key="1">
    <citation type="submission" date="2007-09" db="EMBL/GenBank/DDBJ databases">
        <title>Complete Genome Sequence of Rickettsia akari.</title>
        <authorList>
            <person name="Madan A."/>
            <person name="Fahey J."/>
            <person name="Helton E."/>
            <person name="Ketteman M."/>
            <person name="Madan A."/>
            <person name="Rodrigues S."/>
            <person name="Sanchez A."/>
            <person name="Whiting M."/>
            <person name="Dasch G."/>
            <person name="Eremeeva M."/>
        </authorList>
    </citation>
    <scope>NUCLEOTIDE SEQUENCE</scope>
    <source>
        <strain evidence="1">Hartford</strain>
    </source>
</reference>